<feature type="compositionally biased region" description="Acidic residues" evidence="1">
    <location>
        <begin position="121"/>
        <end position="177"/>
    </location>
</feature>
<evidence type="ECO:0000313" key="2">
    <source>
        <dbReference type="EMBL" id="KEH44494.1"/>
    </source>
</evidence>
<evidence type="ECO:0000313" key="3">
    <source>
        <dbReference type="EnsemblPlants" id="KEH44494"/>
    </source>
</evidence>
<dbReference type="PANTHER" id="PTHR33103">
    <property type="entry name" value="OS01G0153900 PROTEIN"/>
    <property type="match status" value="1"/>
</dbReference>
<evidence type="ECO:0000256" key="1">
    <source>
        <dbReference type="SAM" id="MobiDB-lite"/>
    </source>
</evidence>
<evidence type="ECO:0000313" key="4">
    <source>
        <dbReference type="Proteomes" id="UP000002051"/>
    </source>
</evidence>
<dbReference type="Proteomes" id="UP000002051">
    <property type="component" value="Unassembled WGS sequence"/>
</dbReference>
<reference evidence="2 4" key="1">
    <citation type="journal article" date="2011" name="Nature">
        <title>The Medicago genome provides insight into the evolution of rhizobial symbioses.</title>
        <authorList>
            <person name="Young N.D."/>
            <person name="Debelle F."/>
            <person name="Oldroyd G.E."/>
            <person name="Geurts R."/>
            <person name="Cannon S.B."/>
            <person name="Udvardi M.K."/>
            <person name="Benedito V.A."/>
            <person name="Mayer K.F."/>
            <person name="Gouzy J."/>
            <person name="Schoof H."/>
            <person name="Van de Peer Y."/>
            <person name="Proost S."/>
            <person name="Cook D.R."/>
            <person name="Meyers B.C."/>
            <person name="Spannagl M."/>
            <person name="Cheung F."/>
            <person name="De Mita S."/>
            <person name="Krishnakumar V."/>
            <person name="Gundlach H."/>
            <person name="Zhou S."/>
            <person name="Mudge J."/>
            <person name="Bharti A.K."/>
            <person name="Murray J.D."/>
            <person name="Naoumkina M.A."/>
            <person name="Rosen B."/>
            <person name="Silverstein K.A."/>
            <person name="Tang H."/>
            <person name="Rombauts S."/>
            <person name="Zhao P.X."/>
            <person name="Zhou P."/>
            <person name="Barbe V."/>
            <person name="Bardou P."/>
            <person name="Bechner M."/>
            <person name="Bellec A."/>
            <person name="Berger A."/>
            <person name="Berges H."/>
            <person name="Bidwell S."/>
            <person name="Bisseling T."/>
            <person name="Choisne N."/>
            <person name="Couloux A."/>
            <person name="Denny R."/>
            <person name="Deshpande S."/>
            <person name="Dai X."/>
            <person name="Doyle J.J."/>
            <person name="Dudez A.M."/>
            <person name="Farmer A.D."/>
            <person name="Fouteau S."/>
            <person name="Franken C."/>
            <person name="Gibelin C."/>
            <person name="Gish J."/>
            <person name="Goldstein S."/>
            <person name="Gonzalez A.J."/>
            <person name="Green P.J."/>
            <person name="Hallab A."/>
            <person name="Hartog M."/>
            <person name="Hua A."/>
            <person name="Humphray S.J."/>
            <person name="Jeong D.H."/>
            <person name="Jing Y."/>
            <person name="Jocker A."/>
            <person name="Kenton S.M."/>
            <person name="Kim D.J."/>
            <person name="Klee K."/>
            <person name="Lai H."/>
            <person name="Lang C."/>
            <person name="Lin S."/>
            <person name="Macmil S.L."/>
            <person name="Magdelenat G."/>
            <person name="Matthews L."/>
            <person name="McCorrison J."/>
            <person name="Monaghan E.L."/>
            <person name="Mun J.H."/>
            <person name="Najar F.Z."/>
            <person name="Nicholson C."/>
            <person name="Noirot C."/>
            <person name="O'Bleness M."/>
            <person name="Paule C.R."/>
            <person name="Poulain J."/>
            <person name="Prion F."/>
            <person name="Qin B."/>
            <person name="Qu C."/>
            <person name="Retzel E.F."/>
            <person name="Riddle C."/>
            <person name="Sallet E."/>
            <person name="Samain S."/>
            <person name="Samson N."/>
            <person name="Sanders I."/>
            <person name="Saurat O."/>
            <person name="Scarpelli C."/>
            <person name="Schiex T."/>
            <person name="Segurens B."/>
            <person name="Severin A.J."/>
            <person name="Sherrier D.J."/>
            <person name="Shi R."/>
            <person name="Sims S."/>
            <person name="Singer S.R."/>
            <person name="Sinharoy S."/>
            <person name="Sterck L."/>
            <person name="Viollet A."/>
            <person name="Wang B.B."/>
            <person name="Wang K."/>
            <person name="Wang M."/>
            <person name="Wang X."/>
            <person name="Warfsmann J."/>
            <person name="Weissenbach J."/>
            <person name="White D.D."/>
            <person name="White J.D."/>
            <person name="Wiley G.B."/>
            <person name="Wincker P."/>
            <person name="Xing Y."/>
            <person name="Yang L."/>
            <person name="Yao Z."/>
            <person name="Ying F."/>
            <person name="Zhai J."/>
            <person name="Zhou L."/>
            <person name="Zuber A."/>
            <person name="Denarie J."/>
            <person name="Dixon R.A."/>
            <person name="May G.D."/>
            <person name="Schwartz D.C."/>
            <person name="Rogers J."/>
            <person name="Quetier F."/>
            <person name="Town C.D."/>
            <person name="Roe B.A."/>
        </authorList>
    </citation>
    <scope>NUCLEOTIDE SEQUENCE [LARGE SCALE GENOMIC DNA]</scope>
    <source>
        <strain evidence="2">A17</strain>
        <strain evidence="3 4">cv. Jemalong A17</strain>
    </source>
</reference>
<dbReference type="AlphaFoldDB" id="A0A072VR70"/>
<keyword evidence="4" id="KW-1185">Reference proteome</keyword>
<gene>
    <name evidence="2" type="ordered locus">MTR_1g115470</name>
</gene>
<reference evidence="3" key="3">
    <citation type="submission" date="2015-04" db="UniProtKB">
        <authorList>
            <consortium name="EnsemblPlants"/>
        </authorList>
    </citation>
    <scope>IDENTIFICATION</scope>
    <source>
        <strain evidence="3">cv. Jemalong A17</strain>
    </source>
</reference>
<accession>A0A072VR70</accession>
<dbReference type="HOGENOM" id="CLU_030757_3_1_1"/>
<reference evidence="2 4" key="2">
    <citation type="journal article" date="2014" name="BMC Genomics">
        <title>An improved genome release (version Mt4.0) for the model legume Medicago truncatula.</title>
        <authorList>
            <person name="Tang H."/>
            <person name="Krishnakumar V."/>
            <person name="Bidwell S."/>
            <person name="Rosen B."/>
            <person name="Chan A."/>
            <person name="Zhou S."/>
            <person name="Gentzbittel L."/>
            <person name="Childs K.L."/>
            <person name="Yandell M."/>
            <person name="Gundlach H."/>
            <person name="Mayer K.F."/>
            <person name="Schwartz D.C."/>
            <person name="Town C.D."/>
        </authorList>
    </citation>
    <scope>GENOME REANNOTATION</scope>
    <source>
        <strain evidence="2">A17</strain>
        <strain evidence="3 4">cv. Jemalong A17</strain>
    </source>
</reference>
<sequence length="443" mass="50745">MASNSKFTLKLLIDTENEKVVFAEASKSVVDFLLHMLGLPLATVVKLLGNNDMVGSIGNIYQSVEDLDEKFMHQEQSKNLLLNPTASISSNEFCNLLPTIDGNDESSISSLSEFLLVAELDKEDDEDDEDYEEEEKDEDEEDDEDEDDDEDEEEEEDKDEEDDEDEDDYEDEEEEEYIGSTLYYACPNRCGVEVTCDEKTICSRCNIAMNRRSHFELKTKDVEENILIKNGFVKDDVTFLVMDDLVIQPLSSAISMVSLLRNKFNINEIGVLQEMVVELGLDECCLIGRWSFLKILWSWWLEEEDSWGWRAEDGGEFTVKSKYRLLEGLVVLEENLDIVAEQVFSFLWKSLTLAFSWKPLLDRIPTGRNLAWRKVIDPESSTVCVLCEDREETVEIRSFEGFFILIWHSTIWVAVFECLREAGVGLAGYQDAEGFSADKDGFN</sequence>
<organism evidence="2 4">
    <name type="scientific">Medicago truncatula</name>
    <name type="common">Barrel medic</name>
    <name type="synonym">Medicago tribuloides</name>
    <dbReference type="NCBI Taxonomy" id="3880"/>
    <lineage>
        <taxon>Eukaryota</taxon>
        <taxon>Viridiplantae</taxon>
        <taxon>Streptophyta</taxon>
        <taxon>Embryophyta</taxon>
        <taxon>Tracheophyta</taxon>
        <taxon>Spermatophyta</taxon>
        <taxon>Magnoliopsida</taxon>
        <taxon>eudicotyledons</taxon>
        <taxon>Gunneridae</taxon>
        <taxon>Pentapetalae</taxon>
        <taxon>rosids</taxon>
        <taxon>fabids</taxon>
        <taxon>Fabales</taxon>
        <taxon>Fabaceae</taxon>
        <taxon>Papilionoideae</taxon>
        <taxon>50 kb inversion clade</taxon>
        <taxon>NPAAA clade</taxon>
        <taxon>Hologalegina</taxon>
        <taxon>IRL clade</taxon>
        <taxon>Trifolieae</taxon>
        <taxon>Medicago</taxon>
    </lineage>
</organism>
<dbReference type="PANTHER" id="PTHR33103:SF19">
    <property type="entry name" value="OS09G0544700 PROTEIN"/>
    <property type="match status" value="1"/>
</dbReference>
<feature type="region of interest" description="Disordered" evidence="1">
    <location>
        <begin position="119"/>
        <end position="177"/>
    </location>
</feature>
<protein>
    <submittedName>
        <fullName evidence="2">DUF674 family protein</fullName>
    </submittedName>
</protein>
<dbReference type="InterPro" id="IPR007750">
    <property type="entry name" value="DUF674"/>
</dbReference>
<dbReference type="EMBL" id="CM001217">
    <property type="protein sequence ID" value="KEH44494.1"/>
    <property type="molecule type" value="Genomic_DNA"/>
</dbReference>
<name>A0A072VR70_MEDTR</name>
<proteinExistence type="predicted"/>
<dbReference type="Pfam" id="PF05056">
    <property type="entry name" value="DUF674"/>
    <property type="match status" value="2"/>
</dbReference>
<dbReference type="EnsemblPlants" id="KEH44494">
    <property type="protein sequence ID" value="KEH44494"/>
    <property type="gene ID" value="MTR_1g115470"/>
</dbReference>